<accession>A0A9D4BY19</accession>
<keyword evidence="2" id="KW-1185">Reference proteome</keyword>
<dbReference type="PROSITE" id="PS51257">
    <property type="entry name" value="PROKAR_LIPOPROTEIN"/>
    <property type="match status" value="1"/>
</dbReference>
<organism evidence="1 2">
    <name type="scientific">Dreissena polymorpha</name>
    <name type="common">Zebra mussel</name>
    <name type="synonym">Mytilus polymorpha</name>
    <dbReference type="NCBI Taxonomy" id="45954"/>
    <lineage>
        <taxon>Eukaryota</taxon>
        <taxon>Metazoa</taxon>
        <taxon>Spiralia</taxon>
        <taxon>Lophotrochozoa</taxon>
        <taxon>Mollusca</taxon>
        <taxon>Bivalvia</taxon>
        <taxon>Autobranchia</taxon>
        <taxon>Heteroconchia</taxon>
        <taxon>Euheterodonta</taxon>
        <taxon>Imparidentia</taxon>
        <taxon>Neoheterodontei</taxon>
        <taxon>Myida</taxon>
        <taxon>Dreissenoidea</taxon>
        <taxon>Dreissenidae</taxon>
        <taxon>Dreissena</taxon>
    </lineage>
</organism>
<gene>
    <name evidence="1" type="ORF">DPMN_072860</name>
</gene>
<reference evidence="1" key="2">
    <citation type="submission" date="2020-11" db="EMBL/GenBank/DDBJ databases">
        <authorList>
            <person name="McCartney M.A."/>
            <person name="Auch B."/>
            <person name="Kono T."/>
            <person name="Mallez S."/>
            <person name="Becker A."/>
            <person name="Gohl D.M."/>
            <person name="Silverstein K.A.T."/>
            <person name="Koren S."/>
            <person name="Bechman K.B."/>
            <person name="Herman A."/>
            <person name="Abrahante J.E."/>
            <person name="Garbe J."/>
        </authorList>
    </citation>
    <scope>NUCLEOTIDE SEQUENCE</scope>
    <source>
        <strain evidence="1">Duluth1</strain>
        <tissue evidence="1">Whole animal</tissue>
    </source>
</reference>
<dbReference type="Proteomes" id="UP000828390">
    <property type="component" value="Unassembled WGS sequence"/>
</dbReference>
<dbReference type="AlphaFoldDB" id="A0A9D4BY19"/>
<evidence type="ECO:0000313" key="1">
    <source>
        <dbReference type="EMBL" id="KAH3713093.1"/>
    </source>
</evidence>
<proteinExistence type="predicted"/>
<name>A0A9D4BY19_DREPO</name>
<evidence type="ECO:0000313" key="2">
    <source>
        <dbReference type="Proteomes" id="UP000828390"/>
    </source>
</evidence>
<comment type="caution">
    <text evidence="1">The sequence shown here is derived from an EMBL/GenBank/DDBJ whole genome shotgun (WGS) entry which is preliminary data.</text>
</comment>
<protein>
    <submittedName>
        <fullName evidence="1">Uncharacterized protein</fullName>
    </submittedName>
</protein>
<reference evidence="1" key="1">
    <citation type="journal article" date="2019" name="bioRxiv">
        <title>The Genome of the Zebra Mussel, Dreissena polymorpha: A Resource for Invasive Species Research.</title>
        <authorList>
            <person name="McCartney M.A."/>
            <person name="Auch B."/>
            <person name="Kono T."/>
            <person name="Mallez S."/>
            <person name="Zhang Y."/>
            <person name="Obille A."/>
            <person name="Becker A."/>
            <person name="Abrahante J.E."/>
            <person name="Garbe J."/>
            <person name="Badalamenti J.P."/>
            <person name="Herman A."/>
            <person name="Mangelson H."/>
            <person name="Liachko I."/>
            <person name="Sullivan S."/>
            <person name="Sone E.D."/>
            <person name="Koren S."/>
            <person name="Silverstein K.A.T."/>
            <person name="Beckman K.B."/>
            <person name="Gohl D.M."/>
        </authorList>
    </citation>
    <scope>NUCLEOTIDE SEQUENCE</scope>
    <source>
        <strain evidence="1">Duluth1</strain>
        <tissue evidence="1">Whole animal</tissue>
    </source>
</reference>
<sequence length="66" mass="7669">MLAFLRQNIIPYQIGVACLKLKETFHHPPNIDPLVIIQKSRQVLENYLGTSMTCHQVPQDRNFVCF</sequence>
<dbReference type="EMBL" id="JAIWYP010000014">
    <property type="protein sequence ID" value="KAH3713093.1"/>
    <property type="molecule type" value="Genomic_DNA"/>
</dbReference>